<sequence length="415" mass="44065">MTARPLKRSAGLALVLSMAGTLAACGGSSGSSGKVEIEFFQSKSESIAVVNKLIKEFEQSHPDITVVQNNAPDALTALKTALVKGNVPDVIAVNVSVYNDVAKTNVLAPQTGTAAAKAVNATAAIDYTNKAGQTGGKTYALPWTVNAQVVLYDKDEFAKLGLSVPTTWAEFVQTAQKIKAAGQQPFEFTWKDNWTAKLLLNSLAGPTQGSDFWQKLQGGSATFSGSAAYRTATDRLLQLKKFAQSDPFGTTYDDGNAAFANGKSAMYVQGTWAIPEITAINAHKNIGEFVLPTGDTASQNLLLSGPDSVVGVAKSGSHAKQAQEFVDFLFSKSAQQEYADDQHLISVRNDVAPSDSGLAQLKKEWIDTDKTAMYPDGMFTGASNLAGLTQTFLYDGNAKKYLGDVDSDFGKNGIK</sequence>
<dbReference type="Gene3D" id="3.40.190.10">
    <property type="entry name" value="Periplasmic binding protein-like II"/>
    <property type="match status" value="2"/>
</dbReference>
<dbReference type="Proteomes" id="UP000270471">
    <property type="component" value="Unassembled WGS sequence"/>
</dbReference>
<dbReference type="Pfam" id="PF01547">
    <property type="entry name" value="SBP_bac_1"/>
    <property type="match status" value="1"/>
</dbReference>
<evidence type="ECO:0000256" key="1">
    <source>
        <dbReference type="SAM" id="SignalP"/>
    </source>
</evidence>
<feature type="chain" id="PRO_5039408547" description="Sugar ABC transporter substrate-binding protein" evidence="1">
    <location>
        <begin position="24"/>
        <end position="415"/>
    </location>
</feature>
<organism evidence="2 3">
    <name type="scientific">Streptomyces shenzhenensis</name>
    <dbReference type="NCBI Taxonomy" id="943815"/>
    <lineage>
        <taxon>Bacteria</taxon>
        <taxon>Bacillati</taxon>
        <taxon>Actinomycetota</taxon>
        <taxon>Actinomycetes</taxon>
        <taxon>Kitasatosporales</taxon>
        <taxon>Streptomycetaceae</taxon>
        <taxon>Streptomyces</taxon>
    </lineage>
</organism>
<keyword evidence="3" id="KW-1185">Reference proteome</keyword>
<evidence type="ECO:0008006" key="4">
    <source>
        <dbReference type="Google" id="ProtNLM"/>
    </source>
</evidence>
<gene>
    <name evidence="2" type="ORF">CTZ28_36515</name>
</gene>
<evidence type="ECO:0000313" key="3">
    <source>
        <dbReference type="Proteomes" id="UP000270471"/>
    </source>
</evidence>
<dbReference type="SUPFAM" id="SSF53850">
    <property type="entry name" value="Periplasmic binding protein-like II"/>
    <property type="match status" value="1"/>
</dbReference>
<accession>A0A3M0HZC1</accession>
<dbReference type="PANTHER" id="PTHR43649">
    <property type="entry name" value="ARABINOSE-BINDING PROTEIN-RELATED"/>
    <property type="match status" value="1"/>
</dbReference>
<evidence type="ECO:0000313" key="2">
    <source>
        <dbReference type="EMBL" id="RMB81092.1"/>
    </source>
</evidence>
<dbReference type="InterPro" id="IPR050490">
    <property type="entry name" value="Bact_solute-bd_prot1"/>
</dbReference>
<dbReference type="OrthoDB" id="2509690at2"/>
<proteinExistence type="predicted"/>
<comment type="caution">
    <text evidence="2">The sequence shown here is derived from an EMBL/GenBank/DDBJ whole genome shotgun (WGS) entry which is preliminary data.</text>
</comment>
<reference evidence="2 3" key="1">
    <citation type="submission" date="2017-11" db="EMBL/GenBank/DDBJ databases">
        <title>Draft genome of actinobacteria isolated from guarana (Paullinia cupana (Mart.) Ducke.</title>
        <authorList>
            <person name="Siqueira K.A."/>
            <person name="Liotti R.G."/>
            <person name="Mendes T.A.O."/>
            <person name="Soares M.A."/>
        </authorList>
    </citation>
    <scope>NUCLEOTIDE SEQUENCE [LARGE SCALE GENOMIC DNA]</scope>
    <source>
        <strain evidence="2 3">193</strain>
    </source>
</reference>
<feature type="signal peptide" evidence="1">
    <location>
        <begin position="1"/>
        <end position="23"/>
    </location>
</feature>
<name>A0A3M0HZC1_9ACTN</name>
<keyword evidence="1" id="KW-0732">Signal</keyword>
<dbReference type="RefSeq" id="WP_121894081.1">
    <property type="nucleotide sequence ID" value="NZ_PENI01000034.1"/>
</dbReference>
<dbReference type="AlphaFoldDB" id="A0A3M0HZC1"/>
<dbReference type="EMBL" id="PENI01000034">
    <property type="protein sequence ID" value="RMB81092.1"/>
    <property type="molecule type" value="Genomic_DNA"/>
</dbReference>
<dbReference type="InterPro" id="IPR006059">
    <property type="entry name" value="SBP"/>
</dbReference>
<dbReference type="PROSITE" id="PS51257">
    <property type="entry name" value="PROKAR_LIPOPROTEIN"/>
    <property type="match status" value="1"/>
</dbReference>
<protein>
    <recommendedName>
        <fullName evidence="4">Sugar ABC transporter substrate-binding protein</fullName>
    </recommendedName>
</protein>